<comment type="caution">
    <text evidence="10">The sequence shown here is derived from an EMBL/GenBank/DDBJ whole genome shotgun (WGS) entry which is preliminary data.</text>
</comment>
<dbReference type="Pfam" id="PF00067">
    <property type="entry name" value="p450"/>
    <property type="match status" value="1"/>
</dbReference>
<dbReference type="PRINTS" id="PR00385">
    <property type="entry name" value="P450"/>
</dbReference>
<proteinExistence type="inferred from homology"/>
<evidence type="ECO:0000256" key="2">
    <source>
        <dbReference type="ARBA" id="ARBA00010617"/>
    </source>
</evidence>
<evidence type="ECO:0000256" key="9">
    <source>
        <dbReference type="RuleBase" id="RU000461"/>
    </source>
</evidence>
<dbReference type="InterPro" id="IPR036396">
    <property type="entry name" value="Cyt_P450_sf"/>
</dbReference>
<evidence type="ECO:0000256" key="6">
    <source>
        <dbReference type="ARBA" id="ARBA00023004"/>
    </source>
</evidence>
<name>W9WHM1_9EURO</name>
<feature type="binding site" description="axial binding residue" evidence="8">
    <location>
        <position position="389"/>
    </location>
    <ligand>
        <name>heme</name>
        <dbReference type="ChEBI" id="CHEBI:30413"/>
    </ligand>
    <ligandPart>
        <name>Fe</name>
        <dbReference type="ChEBI" id="CHEBI:18248"/>
    </ligandPart>
</feature>
<accession>W9WHM1</accession>
<reference evidence="10 11" key="1">
    <citation type="submission" date="2013-03" db="EMBL/GenBank/DDBJ databases">
        <title>The Genome Sequence of Cladophialophora psammophila CBS 110553.</title>
        <authorList>
            <consortium name="The Broad Institute Genomics Platform"/>
            <person name="Cuomo C."/>
            <person name="de Hoog S."/>
            <person name="Gorbushina A."/>
            <person name="Walker B."/>
            <person name="Young S.K."/>
            <person name="Zeng Q."/>
            <person name="Gargeya S."/>
            <person name="Fitzgerald M."/>
            <person name="Haas B."/>
            <person name="Abouelleil A."/>
            <person name="Allen A.W."/>
            <person name="Alvarado L."/>
            <person name="Arachchi H.M."/>
            <person name="Berlin A.M."/>
            <person name="Chapman S.B."/>
            <person name="Gainer-Dewar J."/>
            <person name="Goldberg J."/>
            <person name="Griggs A."/>
            <person name="Gujja S."/>
            <person name="Hansen M."/>
            <person name="Howarth C."/>
            <person name="Imamovic A."/>
            <person name="Ireland A."/>
            <person name="Larimer J."/>
            <person name="McCowan C."/>
            <person name="Murphy C."/>
            <person name="Pearson M."/>
            <person name="Poon T.W."/>
            <person name="Priest M."/>
            <person name="Roberts A."/>
            <person name="Saif S."/>
            <person name="Shea T."/>
            <person name="Sisk P."/>
            <person name="Sykes S."/>
            <person name="Wortman J."/>
            <person name="Nusbaum C."/>
            <person name="Birren B."/>
        </authorList>
    </citation>
    <scope>NUCLEOTIDE SEQUENCE [LARGE SCALE GENOMIC DNA]</scope>
    <source>
        <strain evidence="10 11">CBS 110553</strain>
    </source>
</reference>
<dbReference type="PANTHER" id="PTHR24305">
    <property type="entry name" value="CYTOCHROME P450"/>
    <property type="match status" value="1"/>
</dbReference>
<sequence>MVSGDMHLWTEALHDTYGEVVRYSPNHLSFATPDAWKDIYNYRTGVPHFTKDKMNYFTPPSGVDSLHSTDDDAVHIRQRRLLSHAFSDTALRAQEHMIQKYVNLLLDKLYERCRGPEQGKTDIVRLLNWTTFDLIGDLTFGESFHCLEDNAYHPWIALVFDYMVAAVFMVASKQFPLFDRILQKMIPKRLTQRMRDHARMSAERMGRRLATKTDRPDFVTYLVGRTDDPESINVEEMHSNSTLIILGGSETAATALSGALYYMSKNRQTFDRLVKEVRSSITKEEDLNILKTSHLTYLTACLEETMRIYPPVAGYLPRRAPKEGCKVAGYWVPPYTQVSITPYAINHFQENFKDPKSFVPERWLSEGSAMYSWDRKQASQPFSVGPRNCIGKNLAWAEMRLILSKLLWHFDIEVCEESKDWGNQKTYLLWQKPALVLQLKPVVDR</sequence>
<keyword evidence="11" id="KW-1185">Reference proteome</keyword>
<dbReference type="CDD" id="cd11058">
    <property type="entry name" value="CYP60B-like"/>
    <property type="match status" value="1"/>
</dbReference>
<dbReference type="InterPro" id="IPR002401">
    <property type="entry name" value="Cyt_P450_E_grp-I"/>
</dbReference>
<organism evidence="10 11">
    <name type="scientific">Cladophialophora psammophila CBS 110553</name>
    <dbReference type="NCBI Taxonomy" id="1182543"/>
    <lineage>
        <taxon>Eukaryota</taxon>
        <taxon>Fungi</taxon>
        <taxon>Dikarya</taxon>
        <taxon>Ascomycota</taxon>
        <taxon>Pezizomycotina</taxon>
        <taxon>Eurotiomycetes</taxon>
        <taxon>Chaetothyriomycetidae</taxon>
        <taxon>Chaetothyriales</taxon>
        <taxon>Herpotrichiellaceae</taxon>
        <taxon>Cladophialophora</taxon>
    </lineage>
</organism>
<dbReference type="GeneID" id="19194097"/>
<evidence type="ECO:0000256" key="5">
    <source>
        <dbReference type="ARBA" id="ARBA00023002"/>
    </source>
</evidence>
<evidence type="ECO:0000256" key="3">
    <source>
        <dbReference type="ARBA" id="ARBA00022617"/>
    </source>
</evidence>
<keyword evidence="3 8" id="KW-0349">Heme</keyword>
<dbReference type="AlphaFoldDB" id="W9WHM1"/>
<evidence type="ECO:0000256" key="7">
    <source>
        <dbReference type="ARBA" id="ARBA00023033"/>
    </source>
</evidence>
<dbReference type="PANTHER" id="PTHR24305:SF210">
    <property type="entry name" value="CYTOCHROME P450 MONOOXYGENASE ASQL-RELATED"/>
    <property type="match status" value="1"/>
</dbReference>
<dbReference type="RefSeq" id="XP_007748170.1">
    <property type="nucleotide sequence ID" value="XM_007749980.1"/>
</dbReference>
<dbReference type="PRINTS" id="PR00463">
    <property type="entry name" value="EP450I"/>
</dbReference>
<keyword evidence="7 9" id="KW-0503">Monooxygenase</keyword>
<dbReference type="InterPro" id="IPR017972">
    <property type="entry name" value="Cyt_P450_CS"/>
</dbReference>
<comment type="cofactor">
    <cofactor evidence="1 8">
        <name>heme</name>
        <dbReference type="ChEBI" id="CHEBI:30413"/>
    </cofactor>
</comment>
<dbReference type="Proteomes" id="UP000019471">
    <property type="component" value="Unassembled WGS sequence"/>
</dbReference>
<dbReference type="GO" id="GO:0020037">
    <property type="term" value="F:heme binding"/>
    <property type="evidence" value="ECO:0007669"/>
    <property type="project" value="InterPro"/>
</dbReference>
<dbReference type="InterPro" id="IPR001128">
    <property type="entry name" value="Cyt_P450"/>
</dbReference>
<evidence type="ECO:0000256" key="4">
    <source>
        <dbReference type="ARBA" id="ARBA00022723"/>
    </source>
</evidence>
<dbReference type="STRING" id="1182543.W9WHM1"/>
<evidence type="ECO:0000256" key="1">
    <source>
        <dbReference type="ARBA" id="ARBA00001971"/>
    </source>
</evidence>
<dbReference type="GO" id="GO:0004497">
    <property type="term" value="F:monooxygenase activity"/>
    <property type="evidence" value="ECO:0007669"/>
    <property type="project" value="UniProtKB-KW"/>
</dbReference>
<dbReference type="eggNOG" id="KOG0158">
    <property type="taxonomic scope" value="Eukaryota"/>
</dbReference>
<keyword evidence="6 8" id="KW-0408">Iron</keyword>
<keyword evidence="5 9" id="KW-0560">Oxidoreductase</keyword>
<dbReference type="OrthoDB" id="1470350at2759"/>
<dbReference type="GO" id="GO:0016705">
    <property type="term" value="F:oxidoreductase activity, acting on paired donors, with incorporation or reduction of molecular oxygen"/>
    <property type="evidence" value="ECO:0007669"/>
    <property type="project" value="InterPro"/>
</dbReference>
<evidence type="ECO:0000313" key="11">
    <source>
        <dbReference type="Proteomes" id="UP000019471"/>
    </source>
</evidence>
<dbReference type="PROSITE" id="PS00086">
    <property type="entry name" value="CYTOCHROME_P450"/>
    <property type="match status" value="1"/>
</dbReference>
<dbReference type="GO" id="GO:0005506">
    <property type="term" value="F:iron ion binding"/>
    <property type="evidence" value="ECO:0007669"/>
    <property type="project" value="InterPro"/>
</dbReference>
<dbReference type="HOGENOM" id="CLU_001570_14_11_1"/>
<dbReference type="SUPFAM" id="SSF48264">
    <property type="entry name" value="Cytochrome P450"/>
    <property type="match status" value="1"/>
</dbReference>
<gene>
    <name evidence="10" type="ORF">A1O5_09401</name>
</gene>
<dbReference type="Gene3D" id="1.10.630.10">
    <property type="entry name" value="Cytochrome P450"/>
    <property type="match status" value="1"/>
</dbReference>
<protein>
    <submittedName>
        <fullName evidence="10">Uncharacterized protein</fullName>
    </submittedName>
</protein>
<comment type="similarity">
    <text evidence="2 9">Belongs to the cytochrome P450 family.</text>
</comment>
<dbReference type="EMBL" id="AMGX01000016">
    <property type="protein sequence ID" value="EXJ67388.1"/>
    <property type="molecule type" value="Genomic_DNA"/>
</dbReference>
<dbReference type="InterPro" id="IPR050121">
    <property type="entry name" value="Cytochrome_P450_monoxygenase"/>
</dbReference>
<evidence type="ECO:0000256" key="8">
    <source>
        <dbReference type="PIRSR" id="PIRSR602401-1"/>
    </source>
</evidence>
<evidence type="ECO:0000313" key="10">
    <source>
        <dbReference type="EMBL" id="EXJ67388.1"/>
    </source>
</evidence>
<keyword evidence="4 8" id="KW-0479">Metal-binding</keyword>